<dbReference type="Pfam" id="PF01609">
    <property type="entry name" value="DDE_Tnp_1"/>
    <property type="match status" value="1"/>
</dbReference>
<dbReference type="GO" id="GO:0006313">
    <property type="term" value="P:DNA transposition"/>
    <property type="evidence" value="ECO:0007669"/>
    <property type="project" value="InterPro"/>
</dbReference>
<sequence length="119" mass="13275">MGRSRGGFSTKVHAVTTTGGKPLHLALTAGQQHESTMAEELLVHAEGDAFIADTGYDAERIRANAQKVGMKPVIHPHPSRKQPPPLDRTLYRLRYRVECFFHDLKCFRAAATRYDKTAT</sequence>
<evidence type="ECO:0000259" key="1">
    <source>
        <dbReference type="Pfam" id="PF01609"/>
    </source>
</evidence>
<dbReference type="Proteomes" id="UP000537825">
    <property type="component" value="Unassembled WGS sequence"/>
</dbReference>
<dbReference type="GO" id="GO:0003677">
    <property type="term" value="F:DNA binding"/>
    <property type="evidence" value="ECO:0007669"/>
    <property type="project" value="InterPro"/>
</dbReference>
<dbReference type="EMBL" id="JAAAPK010000010">
    <property type="protein sequence ID" value="NBC44442.1"/>
    <property type="molecule type" value="Genomic_DNA"/>
</dbReference>
<proteinExistence type="predicted"/>
<evidence type="ECO:0000313" key="3">
    <source>
        <dbReference type="Proteomes" id="UP000537825"/>
    </source>
</evidence>
<evidence type="ECO:0000313" key="2">
    <source>
        <dbReference type="EMBL" id="NBC44442.1"/>
    </source>
</evidence>
<dbReference type="AlphaFoldDB" id="A0A7X4YHG6"/>
<name>A0A7X4YHG6_9BACT</name>
<organism evidence="2 3">
    <name type="scientific">Corallococcus exiguus</name>
    <dbReference type="NCBI Taxonomy" id="83462"/>
    <lineage>
        <taxon>Bacteria</taxon>
        <taxon>Pseudomonadati</taxon>
        <taxon>Myxococcota</taxon>
        <taxon>Myxococcia</taxon>
        <taxon>Myxococcales</taxon>
        <taxon>Cystobacterineae</taxon>
        <taxon>Myxococcaceae</taxon>
        <taxon>Corallococcus</taxon>
    </lineage>
</organism>
<accession>A0A7X4YHG6</accession>
<gene>
    <name evidence="2" type="ORF">GTZ93_32025</name>
</gene>
<dbReference type="PANTHER" id="PTHR30007:SF1">
    <property type="entry name" value="BLR1914 PROTEIN"/>
    <property type="match status" value="1"/>
</dbReference>
<keyword evidence="3" id="KW-1185">Reference proteome</keyword>
<feature type="domain" description="Transposase IS4-like" evidence="1">
    <location>
        <begin position="5"/>
        <end position="116"/>
    </location>
</feature>
<dbReference type="GO" id="GO:0004803">
    <property type="term" value="F:transposase activity"/>
    <property type="evidence" value="ECO:0007669"/>
    <property type="project" value="InterPro"/>
</dbReference>
<comment type="caution">
    <text evidence="2">The sequence shown here is derived from an EMBL/GenBank/DDBJ whole genome shotgun (WGS) entry which is preliminary data.</text>
</comment>
<protein>
    <submittedName>
        <fullName evidence="2">Transposase</fullName>
    </submittedName>
</protein>
<dbReference type="PANTHER" id="PTHR30007">
    <property type="entry name" value="PHP DOMAIN PROTEIN"/>
    <property type="match status" value="1"/>
</dbReference>
<dbReference type="InterPro" id="IPR002559">
    <property type="entry name" value="Transposase_11"/>
</dbReference>
<reference evidence="2 3" key="1">
    <citation type="submission" date="2020-01" db="EMBL/GenBank/DDBJ databases">
        <title>The draft genome sequence of Corallococcus exiguus DSM 14696.</title>
        <authorList>
            <person name="Zhang X."/>
            <person name="Zhu H."/>
        </authorList>
    </citation>
    <scope>NUCLEOTIDE SEQUENCE [LARGE SCALE GENOMIC DNA]</scope>
    <source>
        <strain evidence="2 3">DSM 14696</strain>
    </source>
</reference>